<evidence type="ECO:0000256" key="2">
    <source>
        <dbReference type="ARBA" id="ARBA00022475"/>
    </source>
</evidence>
<dbReference type="GO" id="GO:0046933">
    <property type="term" value="F:proton-transporting ATP synthase activity, rotational mechanism"/>
    <property type="evidence" value="ECO:0007669"/>
    <property type="project" value="UniProtKB-UniRule"/>
</dbReference>
<dbReference type="InterPro" id="IPR023366">
    <property type="entry name" value="ATP_synth_asu-like_sf"/>
</dbReference>
<dbReference type="HAMAP" id="MF_00309">
    <property type="entry name" value="ATP_synth_A_arch"/>
    <property type="match status" value="1"/>
</dbReference>
<dbReference type="PANTHER" id="PTHR43607">
    <property type="entry name" value="V-TYPE PROTON ATPASE CATALYTIC SUBUNIT A"/>
    <property type="match status" value="1"/>
</dbReference>
<gene>
    <name evidence="11" type="primary">atpA</name>
    <name evidence="16" type="ORF">EDC29_10574</name>
</gene>
<dbReference type="GO" id="GO:0045259">
    <property type="term" value="C:proton-transporting ATP synthase complex"/>
    <property type="evidence" value="ECO:0007669"/>
    <property type="project" value="UniProtKB-ARBA"/>
</dbReference>
<dbReference type="SUPFAM" id="SSF50615">
    <property type="entry name" value="N-terminal domain of alpha and beta subunits of F1 ATP synthase"/>
    <property type="match status" value="1"/>
</dbReference>
<keyword evidence="2" id="KW-1003">Cell membrane</keyword>
<proteinExistence type="inferred from homology"/>
<dbReference type="InterPro" id="IPR031686">
    <property type="entry name" value="ATP-synth_a_Xtn"/>
</dbReference>
<accession>A0A4V2W9M4</accession>
<dbReference type="Gene3D" id="3.40.50.300">
    <property type="entry name" value="P-loop containing nucleotide triphosphate hydrolases"/>
    <property type="match status" value="1"/>
</dbReference>
<dbReference type="PROSITE" id="PS00152">
    <property type="entry name" value="ATPASE_ALPHA_BETA"/>
    <property type="match status" value="1"/>
</dbReference>
<dbReference type="Pfam" id="PF22919">
    <property type="entry name" value="ATP-synt_VA_C"/>
    <property type="match status" value="1"/>
</dbReference>
<keyword evidence="1 11" id="KW-0813">Transport</keyword>
<comment type="function">
    <text evidence="10 11">Produces ATP from ADP in the presence of a proton gradient across the membrane. The V-type alpha chain is a catalytic subunit.</text>
</comment>
<dbReference type="GO" id="GO:0005524">
    <property type="term" value="F:ATP binding"/>
    <property type="evidence" value="ECO:0007669"/>
    <property type="project" value="UniProtKB-UniRule"/>
</dbReference>
<comment type="catalytic activity">
    <reaction evidence="11">
        <text>ATP + H2O + 4 H(+)(in) = ADP + phosphate + 5 H(+)(out)</text>
        <dbReference type="Rhea" id="RHEA:57720"/>
        <dbReference type="ChEBI" id="CHEBI:15377"/>
        <dbReference type="ChEBI" id="CHEBI:15378"/>
        <dbReference type="ChEBI" id="CHEBI:30616"/>
        <dbReference type="ChEBI" id="CHEBI:43474"/>
        <dbReference type="ChEBI" id="CHEBI:456216"/>
        <dbReference type="EC" id="7.1.2.2"/>
    </reaction>
</comment>
<feature type="domain" description="ATP synthase A/B type C-terminal" evidence="15">
    <location>
        <begin position="451"/>
        <end position="543"/>
    </location>
</feature>
<feature type="binding site" evidence="11">
    <location>
        <begin position="242"/>
        <end position="249"/>
    </location>
    <ligand>
        <name>ATP</name>
        <dbReference type="ChEBI" id="CHEBI:30616"/>
    </ligand>
</feature>
<evidence type="ECO:0000256" key="6">
    <source>
        <dbReference type="ARBA" id="ARBA00022967"/>
    </source>
</evidence>
<evidence type="ECO:0000256" key="3">
    <source>
        <dbReference type="ARBA" id="ARBA00022741"/>
    </source>
</evidence>
<keyword evidence="7 11" id="KW-0406">Ion transport</keyword>
<evidence type="ECO:0000259" key="14">
    <source>
        <dbReference type="Pfam" id="PF16886"/>
    </source>
</evidence>
<evidence type="ECO:0000259" key="13">
    <source>
        <dbReference type="Pfam" id="PF02874"/>
    </source>
</evidence>
<name>A0A4V2W9M4_MARGR</name>
<dbReference type="SUPFAM" id="SSF52540">
    <property type="entry name" value="P-loop containing nucleoside triphosphate hydrolases"/>
    <property type="match status" value="1"/>
</dbReference>
<evidence type="ECO:0000256" key="10">
    <source>
        <dbReference type="ARBA" id="ARBA00054855"/>
    </source>
</evidence>
<organism evidence="16 17">
    <name type="scientific">Marichromatium gracile</name>
    <name type="common">Chromatium gracile</name>
    <dbReference type="NCBI Taxonomy" id="1048"/>
    <lineage>
        <taxon>Bacteria</taxon>
        <taxon>Pseudomonadati</taxon>
        <taxon>Pseudomonadota</taxon>
        <taxon>Gammaproteobacteria</taxon>
        <taxon>Chromatiales</taxon>
        <taxon>Chromatiaceae</taxon>
        <taxon>Marichromatium</taxon>
    </lineage>
</organism>
<dbReference type="EC" id="7.1.2.2" evidence="11"/>
<dbReference type="InterPro" id="IPR004100">
    <property type="entry name" value="ATPase_F1/V1/A1_a/bsu_N"/>
</dbReference>
<dbReference type="CDD" id="cd18111">
    <property type="entry name" value="ATP-synt_V_A-type_alpha_C"/>
    <property type="match status" value="1"/>
</dbReference>
<reference evidence="16 17" key="1">
    <citation type="submission" date="2019-03" db="EMBL/GenBank/DDBJ databases">
        <title>Genomic Encyclopedia of Type Strains, Phase IV (KMG-IV): sequencing the most valuable type-strain genomes for metagenomic binning, comparative biology and taxonomic classification.</title>
        <authorList>
            <person name="Goeker M."/>
        </authorList>
    </citation>
    <scope>NUCLEOTIDE SEQUENCE [LARGE SCALE GENOMIC DNA]</scope>
    <source>
        <strain evidence="16 17">DSM 203</strain>
    </source>
</reference>
<keyword evidence="8 11" id="KW-0066">ATP synthesis</keyword>
<evidence type="ECO:0000256" key="1">
    <source>
        <dbReference type="ARBA" id="ARBA00022448"/>
    </source>
</evidence>
<dbReference type="InterPro" id="IPR036121">
    <property type="entry name" value="ATPase_F1/V1/A1_a/bsu_N_sf"/>
</dbReference>
<dbReference type="InterPro" id="IPR000194">
    <property type="entry name" value="ATPase_F1/V1/A1_a/bsu_nucl-bd"/>
</dbReference>
<dbReference type="SUPFAM" id="SSF47917">
    <property type="entry name" value="C-terminal domain of alpha and beta subunits of F1 ATP synthase"/>
    <property type="match status" value="1"/>
</dbReference>
<sequence>MDDAVKDANRTGRVRDINGPIVTIELPGARSGEQVKLGELGLLGEVISLRGGDAIVQTYESTDGLRPGEPVRGLGRPLSVELGPGLLGGIFDGVQRPLEAIALASGDHIRRGIDLNALDRAREWRFTPNPALEPGARIGGGTLLGTVPETATIEHRVLVPPGIEGELEEIAPAGDYDLEATIARVRDAHGASRRLGLYHRWPVRQPRPYRRRDDGVAPLITGQRVIDTFFPQLKGGKGAVPGPFGAGKTVVQQQIARWSNADIVIYVGCGERGNELVDVLETFPQLDDPYTGRKLMERTLLVANTSNMPVVAREASVYVGLTMAEYYRDMGYDVVMLADSTSRWAEALREVSGRLGQMPVEEGYPAYLASRLAALYERAGRVETFAGASGSVTLIGAVSPPGGDFSEPVTSHTKDIVETFWALSKELADARHYPSIDWVGSFSGHVHTAAEWWHQEIDPNWEQRRTAALALLARDAELSRIVNLVGPEALSDPQRWELEGAALIKEGVLQQSALDDIDTFCSPAKQFALLDLAIEIYRSGESLIRLGVPVSELQNLPLLAKMRRIKSLYSSEELDRIQGFRDEVEEAMEGVRGEYAKLDRGAGVE</sequence>
<dbReference type="InterPro" id="IPR020003">
    <property type="entry name" value="ATPase_a/bsu_AS"/>
</dbReference>
<dbReference type="Pfam" id="PF16886">
    <property type="entry name" value="ATP-synt_ab_Xtn"/>
    <property type="match status" value="1"/>
</dbReference>
<dbReference type="Gene3D" id="2.40.50.100">
    <property type="match status" value="1"/>
</dbReference>
<protein>
    <recommendedName>
        <fullName evidence="11">V-type ATP synthase alpha chain</fullName>
        <ecNumber evidence="11">7.1.2.2</ecNumber>
    </recommendedName>
    <alternativeName>
        <fullName evidence="11">V-ATPase subunit A</fullName>
    </alternativeName>
</protein>
<dbReference type="NCBIfam" id="NF003220">
    <property type="entry name" value="PRK04192.1"/>
    <property type="match status" value="1"/>
</dbReference>
<dbReference type="Pfam" id="PF00006">
    <property type="entry name" value="ATP-synt_ab"/>
    <property type="match status" value="1"/>
</dbReference>
<feature type="domain" description="ATPsynthase alpha/beta subunit barrel-sandwich" evidence="14">
    <location>
        <begin position="116"/>
        <end position="204"/>
    </location>
</feature>
<evidence type="ECO:0000256" key="7">
    <source>
        <dbReference type="ARBA" id="ARBA00023065"/>
    </source>
</evidence>
<dbReference type="GO" id="GO:0046961">
    <property type="term" value="F:proton-transporting ATPase activity, rotational mechanism"/>
    <property type="evidence" value="ECO:0007669"/>
    <property type="project" value="InterPro"/>
</dbReference>
<evidence type="ECO:0000256" key="9">
    <source>
        <dbReference type="ARBA" id="ARBA00024342"/>
    </source>
</evidence>
<dbReference type="Gene3D" id="2.40.30.20">
    <property type="match status" value="1"/>
</dbReference>
<keyword evidence="3 11" id="KW-0547">Nucleotide-binding</keyword>
<dbReference type="InterPro" id="IPR055190">
    <property type="entry name" value="ATP-synt_VA_C"/>
</dbReference>
<evidence type="ECO:0000313" key="17">
    <source>
        <dbReference type="Proteomes" id="UP000295247"/>
    </source>
</evidence>
<dbReference type="PANTHER" id="PTHR43607:SF1">
    <property type="entry name" value="H(+)-TRANSPORTING TWO-SECTOR ATPASE"/>
    <property type="match status" value="1"/>
</dbReference>
<dbReference type="Pfam" id="PF02874">
    <property type="entry name" value="ATP-synt_ab_N"/>
    <property type="match status" value="1"/>
</dbReference>
<evidence type="ECO:0000313" key="16">
    <source>
        <dbReference type="EMBL" id="TCW35900.1"/>
    </source>
</evidence>
<dbReference type="CDD" id="cd01134">
    <property type="entry name" value="V_A-ATPase_A"/>
    <property type="match status" value="1"/>
</dbReference>
<evidence type="ECO:0000259" key="12">
    <source>
        <dbReference type="Pfam" id="PF00006"/>
    </source>
</evidence>
<keyword evidence="6 11" id="KW-1278">Translocase</keyword>
<feature type="domain" description="ATPase F1/V1/A1 complex alpha/beta subunit N-terminal" evidence="13">
    <location>
        <begin position="16"/>
        <end position="75"/>
    </location>
</feature>
<dbReference type="InterPro" id="IPR022878">
    <property type="entry name" value="V-ATPase_asu"/>
</dbReference>
<dbReference type="AlphaFoldDB" id="A0A4V2W9M4"/>
<dbReference type="InterPro" id="IPR027417">
    <property type="entry name" value="P-loop_NTPase"/>
</dbReference>
<dbReference type="EMBL" id="SMDC01000005">
    <property type="protein sequence ID" value="TCW35900.1"/>
    <property type="molecule type" value="Genomic_DNA"/>
</dbReference>
<evidence type="ECO:0000256" key="11">
    <source>
        <dbReference type="HAMAP-Rule" id="MF_00309"/>
    </source>
</evidence>
<evidence type="ECO:0000259" key="15">
    <source>
        <dbReference type="Pfam" id="PF22919"/>
    </source>
</evidence>
<evidence type="ECO:0000256" key="8">
    <source>
        <dbReference type="ARBA" id="ARBA00023310"/>
    </source>
</evidence>
<keyword evidence="5 11" id="KW-0067">ATP-binding</keyword>
<evidence type="ECO:0000256" key="5">
    <source>
        <dbReference type="ARBA" id="ARBA00022840"/>
    </source>
</evidence>
<dbReference type="RefSeq" id="WP_207301302.1">
    <property type="nucleotide sequence ID" value="NZ_NRRH01000012.1"/>
</dbReference>
<dbReference type="Proteomes" id="UP000295247">
    <property type="component" value="Unassembled WGS sequence"/>
</dbReference>
<evidence type="ECO:0000256" key="4">
    <source>
        <dbReference type="ARBA" id="ARBA00022781"/>
    </source>
</evidence>
<dbReference type="Gene3D" id="1.10.1140.10">
    <property type="entry name" value="Bovine Mitochondrial F1-atpase, Atp Synthase Beta Chain, Chain D, domain 3"/>
    <property type="match status" value="1"/>
</dbReference>
<dbReference type="InterPro" id="IPR024034">
    <property type="entry name" value="ATPase_F1/V1_b/a_C"/>
</dbReference>
<comment type="caution">
    <text evidence="16">The sequence shown here is derived from an EMBL/GenBank/DDBJ whole genome shotgun (WGS) entry which is preliminary data.</text>
</comment>
<dbReference type="GO" id="GO:0042777">
    <property type="term" value="P:proton motive force-driven plasma membrane ATP synthesis"/>
    <property type="evidence" value="ECO:0007669"/>
    <property type="project" value="UniProtKB-UniRule"/>
</dbReference>
<comment type="similarity">
    <text evidence="9">Belongs to the ATPase alpha/beta chains family. T3SS ATPase subfamily.</text>
</comment>
<keyword evidence="4 11" id="KW-0375">Hydrogen ion transport</keyword>
<feature type="domain" description="ATPase F1/V1/A1 complex alpha/beta subunit nucleotide-binding" evidence="12">
    <location>
        <begin position="222"/>
        <end position="443"/>
    </location>
</feature>
<keyword evidence="2" id="KW-0472">Membrane</keyword>